<feature type="coiled-coil region" evidence="1">
    <location>
        <begin position="33"/>
        <end position="125"/>
    </location>
</feature>
<feature type="coiled-coil region" evidence="1">
    <location>
        <begin position="485"/>
        <end position="512"/>
    </location>
</feature>
<feature type="region of interest" description="Disordered" evidence="2">
    <location>
        <begin position="813"/>
        <end position="886"/>
    </location>
</feature>
<accession>A0A9W2YWQ8</accession>
<evidence type="ECO:0000256" key="1">
    <source>
        <dbReference type="SAM" id="Coils"/>
    </source>
</evidence>
<keyword evidence="3" id="KW-1185">Reference proteome</keyword>
<feature type="compositionally biased region" description="Polar residues" evidence="2">
    <location>
        <begin position="846"/>
        <end position="869"/>
    </location>
</feature>
<feature type="coiled-coil region" evidence="1">
    <location>
        <begin position="904"/>
        <end position="931"/>
    </location>
</feature>
<reference evidence="4" key="1">
    <citation type="submission" date="2025-08" db="UniProtKB">
        <authorList>
            <consortium name="RefSeq"/>
        </authorList>
    </citation>
    <scope>IDENTIFICATION</scope>
</reference>
<feature type="region of interest" description="Disordered" evidence="2">
    <location>
        <begin position="1386"/>
        <end position="1414"/>
    </location>
</feature>
<evidence type="ECO:0000256" key="2">
    <source>
        <dbReference type="SAM" id="MobiDB-lite"/>
    </source>
</evidence>
<proteinExistence type="predicted"/>
<feature type="compositionally biased region" description="Basic and acidic residues" evidence="2">
    <location>
        <begin position="870"/>
        <end position="886"/>
    </location>
</feature>
<feature type="region of interest" description="Disordered" evidence="2">
    <location>
        <begin position="747"/>
        <end position="768"/>
    </location>
</feature>
<feature type="compositionally biased region" description="Polar residues" evidence="2">
    <location>
        <begin position="1386"/>
        <end position="1398"/>
    </location>
</feature>
<feature type="coiled-coil region" evidence="1">
    <location>
        <begin position="687"/>
        <end position="729"/>
    </location>
</feature>
<evidence type="ECO:0000313" key="4">
    <source>
        <dbReference type="RefSeq" id="XP_055867141.1"/>
    </source>
</evidence>
<feature type="coiled-coil region" evidence="1">
    <location>
        <begin position="217"/>
        <end position="248"/>
    </location>
</feature>
<name>A0A9W2YWQ8_BIOGL</name>
<gene>
    <name evidence="4" type="primary">LOC106077961</name>
</gene>
<evidence type="ECO:0000313" key="3">
    <source>
        <dbReference type="Proteomes" id="UP001165740"/>
    </source>
</evidence>
<sequence>MRGPKYRLSPNEVERLVREERERRRKLRILQVREQAKANAASIRNDVRRVKDKLLQNMATEIKEQLEAEKEEKLKQLEHRYENTLHSIGEGHKEAHIHGDIENRAEKLKKQREEELAAQDRFRQALDLKKRLDAEKEWEQNKHVLARKAALEVEKERASQIASLPPPPPDISVELEKAKKKPIPMMDMKAYATTHFHIPDYHVVKAGPEEQGMYNAKKSAEETDVKLKQDLQALKRSKHEQIEKARIRGNEALQKEMLKHDLGDMLKDLSLLQKKDRRRRQGIVSDLPKQVFVPPEKCLEERQERQKEMESKFDQLYLQHCKVDVEDLHSMSISEYLTTTDSIEDTVALDATPDISIPMSRINPALRDLTNVAKQAEPTQLKKPETVLRQLLNRIKEQRDDSKLITMAKDAGGPHSAAASSAPQTEDKVVAESDGQGVSSKPGPVQHITSSSDEQVVDVQGTDKTEQKGNVFEEKALADPDKIAISNNNKMIEDLLKRIQTIEEQKQQLAQQFQAHNGFYNKLVSDDIVSLDQTDYSSLMEVDIKSGEEVAEAPQSKLSDSCLPEKKLAMGEVFLKDMHNFSGQGMAKRSQPNQNFVDSKLFNDGPWYKAGTLSDEDLNKKFILHENRVTFDHNPSYKYYDQAPTREGLDSRFASVKVPQRPAVTSVGMTGVSWSQAGDAGSVTQKLMDYKEKVKEKQAVMDEETTRRVREYQRKLFETHEERKKLLAEVRADIEKRRQELKLDVPSVSNEDMSKSSSSFNQLPPTYSEAQGKAWEPIKPFIAEPRHKLVTSQVSDDRFSQWLYNSGQRSIPAQLNKDEKKSEDAAGTKSDKIRRSLTFPEGDDSLSITWNDTPASKCSQDLSNNSRLYSSEEDHGSPILSDKSRQSDNKSFSSVLVARAAESRKEFQLRQDELQSQLLEIQKQKDAIQEKYNAGQMVLQQQQLALKSKLAQATVGSKEEMRTGPAVLKAKPGQVSEPVLHRSWETFSGYGEDLSPVDITGTYYAVSRPDSVGFNGSRLSDTTSGRHSLGTPGNLSADSYLADISFQKIKSADLKGLPTSAFISRDSIQFTNMPKPIPVLGTSQPTWASLLKSSSATNNQAYQQSSMQDFTQQTAAPSVQQSLSGFSSFSRSTLEMYPTDRSANFESIQDVMKTLDSQLSVQPNPGLSDHQPHELSTILEVDTPLSVPGKQSAKRQATTMSNSQSSSISGSKSIQFFSLVPDFKVDIFKESYTLPANSNANPGLQGTVFTLSRPRSNLQINEPTSNQGLITDIGDQILVGSKLGAKRTLNFSEDPNLLPRLDMSDVAEEEDLSSTTMPPLVNLTPIKPLSQDINVSFQNESLSNLADTTPLSNDRTTSLNITGFSDYLKSTAGEEGSTASRILSNQSFQEMPNSSGQETKNDDSTNPKDTSSHDDLMISETLKQAQEFDTMLMLRLQLQSRAVFDNSTNTTASISGISDGLTASITAELEEITISEPATTDAEVNQ</sequence>
<feature type="region of interest" description="Disordered" evidence="2">
    <location>
        <begin position="1186"/>
        <end position="1207"/>
    </location>
</feature>
<feature type="compositionally biased region" description="Basic and acidic residues" evidence="2">
    <location>
        <begin position="1399"/>
        <end position="1414"/>
    </location>
</feature>
<dbReference type="Proteomes" id="UP001165740">
    <property type="component" value="Chromosome 14"/>
</dbReference>
<dbReference type="OMA" id="HIPDYHV"/>
<dbReference type="GeneID" id="106077961"/>
<feature type="compositionally biased region" description="Basic and acidic residues" evidence="2">
    <location>
        <begin position="816"/>
        <end position="834"/>
    </location>
</feature>
<dbReference type="RefSeq" id="XP_055867141.1">
    <property type="nucleotide sequence ID" value="XM_056011166.1"/>
</dbReference>
<dbReference type="OrthoDB" id="6359887at2759"/>
<protein>
    <submittedName>
        <fullName evidence="4">Uncharacterized protein LOC106077961</fullName>
    </submittedName>
</protein>
<organism evidence="3 4">
    <name type="scientific">Biomphalaria glabrata</name>
    <name type="common">Bloodfluke planorb</name>
    <name type="synonym">Freshwater snail</name>
    <dbReference type="NCBI Taxonomy" id="6526"/>
    <lineage>
        <taxon>Eukaryota</taxon>
        <taxon>Metazoa</taxon>
        <taxon>Spiralia</taxon>
        <taxon>Lophotrochozoa</taxon>
        <taxon>Mollusca</taxon>
        <taxon>Gastropoda</taxon>
        <taxon>Heterobranchia</taxon>
        <taxon>Euthyneura</taxon>
        <taxon>Panpulmonata</taxon>
        <taxon>Hygrophila</taxon>
        <taxon>Lymnaeoidea</taxon>
        <taxon>Planorbidae</taxon>
        <taxon>Biomphalaria</taxon>
    </lineage>
</organism>
<keyword evidence="1" id="KW-0175">Coiled coil</keyword>
<feature type="region of interest" description="Disordered" evidence="2">
    <location>
        <begin position="409"/>
        <end position="468"/>
    </location>
</feature>